<feature type="region of interest" description="Disordered" evidence="1">
    <location>
        <begin position="355"/>
        <end position="398"/>
    </location>
</feature>
<reference evidence="4 7" key="9">
    <citation type="journal article" date="2007" name="Science">
        <title>The Release 5.1 annotation of Drosophila melanogaster heterochromatin.</title>
        <authorList>
            <person name="Smith C.D."/>
            <person name="Shu S."/>
            <person name="Mungall C.J."/>
            <person name="Karpen G.H."/>
        </authorList>
    </citation>
    <scope>NUCLEOTIDE SEQUENCE [LARGE SCALE GENOMIC DNA]</scope>
    <source>
        <strain evidence="7">Berkeley</strain>
    </source>
</reference>
<reference evidence="4" key="8">
    <citation type="submission" date="2006-08" db="EMBL/GenBank/DDBJ databases">
        <authorList>
            <person name="Celniker S."/>
            <person name="Carlson J."/>
            <person name="Wan K."/>
            <person name="Frise E."/>
            <person name="Hoskins R."/>
            <person name="Park S."/>
            <person name="Svirskas R."/>
            <person name="Rubin G."/>
        </authorList>
    </citation>
    <scope>NUCLEOTIDE SEQUENCE</scope>
</reference>
<accession>Q8T3P5</accession>
<reference evidence="4" key="15">
    <citation type="submission" date="2022-11" db="EMBL/GenBank/DDBJ databases">
        <authorList>
            <consortium name="FlyBase"/>
        </authorList>
    </citation>
    <scope>NUCLEOTIDE SEQUENCE</scope>
</reference>
<reference evidence="4" key="13">
    <citation type="journal article" date="2015" name="Genome Res.">
        <title>The Release 6 reference sequence of the Drosophila melanogaster genome.</title>
        <authorList>
            <person name="Hoskins R.A."/>
            <person name="Carlson J.W."/>
            <person name="Wan K.H."/>
            <person name="Park S."/>
            <person name="Mendez I."/>
            <person name="Galle S.E."/>
            <person name="Booth B.W."/>
            <person name="Pfeiffer B.D."/>
            <person name="George R.A."/>
            <person name="Svirskas R."/>
            <person name="Krzywinski M."/>
            <person name="Schein J."/>
            <person name="Accardo M.C."/>
            <person name="Damia E."/>
            <person name="Messina G."/>
            <person name="Mendez-Lago M."/>
            <person name="de Pablos B."/>
            <person name="Demakova O.V."/>
            <person name="Andreyeva E.N."/>
            <person name="Boldyreva L.V."/>
            <person name="Marra M."/>
            <person name="Carvalho A.B."/>
            <person name="Dimitri P."/>
            <person name="Villasante A."/>
            <person name="Zhimulev I.F."/>
            <person name="Rubin G.M."/>
            <person name="Karpen G.H."/>
            <person name="Celniker S.E."/>
        </authorList>
    </citation>
    <scope>NUCLEOTIDE SEQUENCE</scope>
</reference>
<dbReference type="EMBL" id="AE014134">
    <property type="protein sequence ID" value="AAF52301.2"/>
    <property type="molecule type" value="Genomic_DNA"/>
</dbReference>
<reference evidence="7" key="2">
    <citation type="journal article" date="2002" name="Genome Biol.">
        <title>Finishing a whole-genome shotgun: release 3 of the Drosophila melanogaster euchromatic genome sequence.</title>
        <authorList>
            <person name="Celniker S.E."/>
            <person name="Wheeler D.A."/>
            <person name="Kronmiller B."/>
            <person name="Carlson J.W."/>
            <person name="Halpern A."/>
            <person name="Patel S."/>
            <person name="Adams M."/>
            <person name="Champe M."/>
            <person name="Dugan S.P."/>
            <person name="Frise E."/>
            <person name="Hodgson A."/>
            <person name="George R.A."/>
            <person name="Hoskins R.A."/>
            <person name="Laverty T."/>
            <person name="Muzny D.M."/>
            <person name="Nelson C.R."/>
            <person name="Pacleb J.M."/>
            <person name="Park S."/>
            <person name="Pfeiffer B.D."/>
            <person name="Richards S."/>
            <person name="Sodergren E.J."/>
            <person name="Svirskas R."/>
            <person name="Tabor P.E."/>
            <person name="Wan K."/>
            <person name="Stapleton M."/>
            <person name="Sutton G.G."/>
            <person name="Venter C."/>
            <person name="Weinstock G."/>
            <person name="Scherer S.E."/>
            <person name="Myers E.W."/>
            <person name="Gibbs R.A."/>
            <person name="Rubin G.M."/>
        </authorList>
    </citation>
    <scope>NUCLEOTIDE SEQUENCE [LARGE SCALE GENOMIC DNA]</scope>
    <source>
        <strain evidence="7">Berkeley</strain>
    </source>
</reference>
<feature type="transmembrane region" description="Helical" evidence="2">
    <location>
        <begin position="37"/>
        <end position="59"/>
    </location>
</feature>
<dbReference type="GeneID" id="33820"/>
<dbReference type="IntAct" id="Q8T3P5">
    <property type="interactions" value="55"/>
</dbReference>
<reference evidence="4 7" key="1">
    <citation type="journal article" date="2000" name="Science">
        <title>The genome sequence of Drosophila melanogaster.</title>
        <authorList>
            <person name="Adams M.D."/>
            <person name="Celniker S.E."/>
            <person name="Holt R.A."/>
            <person name="Evans C.A."/>
            <person name="Gocayne J.D."/>
            <person name="Amanatides P.G."/>
            <person name="Scherer S.E."/>
            <person name="Li P.W."/>
            <person name="Hoskins R.A."/>
            <person name="Galle R.F."/>
            <person name="George R.A."/>
            <person name="Lewis S.E."/>
            <person name="Richards S."/>
            <person name="Ashburner M."/>
            <person name="Henderson S.N."/>
            <person name="Sutton G.G."/>
            <person name="Wortman J.R."/>
            <person name="Yandell M.D."/>
            <person name="Zhang Q."/>
            <person name="Chen L.X."/>
            <person name="Brandon R.C."/>
            <person name="Rogers Y.H."/>
            <person name="Blazej R.G."/>
            <person name="Champe M."/>
            <person name="Pfeiffer B.D."/>
            <person name="Wan K.H."/>
            <person name="Doyle C."/>
            <person name="Baxter E.G."/>
            <person name="Helt G."/>
            <person name="Nelson C.R."/>
            <person name="Gabor G.L."/>
            <person name="Abril J.F."/>
            <person name="Agbayani A."/>
            <person name="An H.J."/>
            <person name="Andrews-Pfannkoch C."/>
            <person name="Baldwin D."/>
            <person name="Ballew R.M."/>
            <person name="Basu A."/>
            <person name="Baxendale J."/>
            <person name="Bayraktaroglu L."/>
            <person name="Beasley E.M."/>
            <person name="Beeson K.Y."/>
            <person name="Benos P.V."/>
            <person name="Berman B.P."/>
            <person name="Bhandari D."/>
            <person name="Bolshakov S."/>
            <person name="Borkova D."/>
            <person name="Botchan M.R."/>
            <person name="Bouck J."/>
            <person name="Brokstein P."/>
            <person name="Brottier P."/>
            <person name="Burtis K.C."/>
            <person name="Busam D.A."/>
            <person name="Butler H."/>
            <person name="Cadieu E."/>
            <person name="Center A."/>
            <person name="Chandra I."/>
            <person name="Cherry J.M."/>
            <person name="Cawley S."/>
            <person name="Dahlke C."/>
            <person name="Davenport L.B."/>
            <person name="Davies P."/>
            <person name="de Pablos B."/>
            <person name="Delcher A."/>
            <person name="Deng Z."/>
            <person name="Mays A.D."/>
            <person name="Dew I."/>
            <person name="Dietz S.M."/>
            <person name="Dodson K."/>
            <person name="Doup L.E."/>
            <person name="Downes M."/>
            <person name="Dugan-Rocha S."/>
            <person name="Dunkov B.C."/>
            <person name="Dunn P."/>
            <person name="Durbin K.J."/>
            <person name="Evangelista C.C."/>
            <person name="Ferraz C."/>
            <person name="Ferriera S."/>
            <person name="Fleischmann W."/>
            <person name="Fosler C."/>
            <person name="Gabrielian A.E."/>
            <person name="Garg N.S."/>
            <person name="Gelbart W.M."/>
            <person name="Glasser K."/>
            <person name="Glodek A."/>
            <person name="Gong F."/>
            <person name="Gorrell J.H."/>
            <person name="Gu Z."/>
            <person name="Guan P."/>
            <person name="Harris M."/>
            <person name="Harris N.L."/>
            <person name="Harvey D."/>
            <person name="Heiman T.J."/>
            <person name="Hernandez J.R."/>
            <person name="Houck J."/>
            <person name="Hostin D."/>
            <person name="Houston K.A."/>
            <person name="Howland T.J."/>
            <person name="Wei M.H."/>
            <person name="Ibegwam C."/>
            <person name="Jalali M."/>
            <person name="Kalush F."/>
            <person name="Karpen G.H."/>
            <person name="Ke Z."/>
            <person name="Kennison J.A."/>
            <person name="Ketchum K.A."/>
            <person name="Kimmel B.E."/>
            <person name="Kodira C.D."/>
            <person name="Kraft C."/>
            <person name="Kravitz S."/>
            <person name="Kulp D."/>
            <person name="Lai Z."/>
            <person name="Lasko P."/>
            <person name="Lei Y."/>
            <person name="Levitsky A.A."/>
            <person name="Li J."/>
            <person name="Li Z."/>
            <person name="Liang Y."/>
            <person name="Lin X."/>
            <person name="Liu X."/>
            <person name="Mattei B."/>
            <person name="McIntosh T.C."/>
            <person name="McLeod M.P."/>
            <person name="McPherson D."/>
            <person name="Merkulov G."/>
            <person name="Milshina N.V."/>
            <person name="Mobarry C."/>
            <person name="Morris J."/>
            <person name="Moshrefi A."/>
            <person name="Mount S.M."/>
            <person name="Moy M."/>
            <person name="Murphy B."/>
            <person name="Murphy L."/>
            <person name="Muzny D.M."/>
            <person name="Nelson D.L."/>
            <person name="Nelson D.R."/>
            <person name="Nelson K.A."/>
            <person name="Nixon K."/>
            <person name="Nusskern D.R."/>
            <person name="Pacleb J.M."/>
            <person name="Palazzolo M."/>
            <person name="Pittman G.S."/>
            <person name="Pan S."/>
            <person name="Pollard J."/>
            <person name="Puri V."/>
            <person name="Reese M.G."/>
            <person name="Reinert K."/>
            <person name="Remington K."/>
            <person name="Saunders R.D."/>
            <person name="Scheeler F."/>
            <person name="Shen H."/>
            <person name="Shue B.C."/>
            <person name="Siden-Kiamos I."/>
            <person name="Simpson M."/>
            <person name="Skupski M.P."/>
            <person name="Smith T."/>
            <person name="Spier E."/>
            <person name="Spradling A.C."/>
            <person name="Stapleton M."/>
            <person name="Strong R."/>
            <person name="Sun E."/>
            <person name="Svirskas R."/>
            <person name="Tector C."/>
            <person name="Turner R."/>
            <person name="Venter E."/>
            <person name="Wang A.H."/>
            <person name="Wang X."/>
            <person name="Wang Z.Y."/>
            <person name="Wassarman D.A."/>
            <person name="Weinstock G.M."/>
            <person name="Weissenbach J."/>
            <person name="Williams S.M."/>
            <person name="WoodageT"/>
            <person name="Worley K.C."/>
            <person name="Wu D."/>
            <person name="Yang S."/>
            <person name="Yao Q.A."/>
            <person name="Ye J."/>
            <person name="Yeh R.F."/>
            <person name="Zaveri J.S."/>
            <person name="Zhan M."/>
            <person name="Zhang G."/>
            <person name="Zhao Q."/>
            <person name="Zheng L."/>
            <person name="Zheng X.H."/>
            <person name="Zhong F.N."/>
            <person name="Zhong W."/>
            <person name="Zhou X."/>
            <person name="Zhu S."/>
            <person name="Zhu X."/>
            <person name="Smith H.O."/>
            <person name="Gibbs R.A."/>
            <person name="Myers E.W."/>
            <person name="Rubin G.M."/>
            <person name="Venter J.C."/>
        </authorList>
    </citation>
    <scope>NUCLEOTIDE SEQUENCE [LARGE SCALE GENOMIC DNA]</scope>
    <source>
        <strain evidence="7">Berkeley</strain>
    </source>
</reference>
<dbReference type="Proteomes" id="UP000000803">
    <property type="component" value="Chromosome 2L"/>
</dbReference>
<dbReference type="FlyBase" id="FBgn0031749">
    <property type="gene designation" value="CG14000"/>
</dbReference>
<gene>
    <name evidence="4" type="primary">Dmel\CG14000</name>
    <name evidence="5 6" type="ORF">CG14000</name>
    <name evidence="4" type="ORF">Dmel_CG14000</name>
</gene>
<dbReference type="PANTHER" id="PTHR41152">
    <property type="entry name" value="AT26438P-RELATED"/>
    <property type="match status" value="1"/>
</dbReference>
<evidence type="ECO:0000313" key="6">
    <source>
        <dbReference type="FlyBase" id="FBgn0031749"/>
    </source>
</evidence>
<feature type="transmembrane region" description="Helical" evidence="2">
    <location>
        <begin position="71"/>
        <end position="92"/>
    </location>
</feature>
<feature type="transmembrane region" description="Helical" evidence="2">
    <location>
        <begin position="7"/>
        <end position="25"/>
    </location>
</feature>
<reference evidence="4" key="12">
    <citation type="journal article" date="2015" name="G3 (Bethesda)">
        <title>Gene Model Annotations for Drosophila melanogaster: The Rule-Benders.</title>
        <authorList>
            <consortium name="FlyBase Consortium"/>
            <person name="Crosby M.A."/>
            <person name="Gramates L.S."/>
            <person name="Dos Santos G."/>
            <person name="Matthews B.B."/>
            <person name="St Pierre S.E."/>
            <person name="Zhou P."/>
            <person name="Schroeder A.J."/>
            <person name="Falls K."/>
            <person name="Emmert D.B."/>
            <person name="Russo S.M."/>
            <person name="Gelbart W.M."/>
            <person name="null"/>
        </authorList>
    </citation>
    <scope>NUCLEOTIDE SEQUENCE</scope>
</reference>
<dbReference type="HOGENOM" id="CLU_054636_0_0_1"/>
<dbReference type="eggNOG" id="ENOG502RTK0">
    <property type="taxonomic scope" value="Eukaryota"/>
</dbReference>
<dbReference type="Bgee" id="FBgn0031749">
    <property type="expression patterns" value="Expressed in early elongation stage spermatid (Drosophila) in testis and 13 other cell types or tissues"/>
</dbReference>
<accession>Q9VML3</accession>
<reference evidence="7" key="3">
    <citation type="journal article" date="2002" name="Genome Biol.">
        <title>Annotation of the Drosophila melanogaster euchromatic genome: a systematic review.</title>
        <authorList>
            <person name="Misra S."/>
            <person name="Crosby M.A."/>
            <person name="Mungall C.J."/>
            <person name="Matthews B.B."/>
            <person name="Campbell K.S."/>
            <person name="Hradecky P."/>
            <person name="Huang Y."/>
            <person name="Kaminker J.S."/>
            <person name="Millburn G.H."/>
            <person name="Prochnik S.E."/>
            <person name="Smith C.D."/>
            <person name="Tupy J.L."/>
            <person name="Whitfied E.J."/>
            <person name="Bayraktaroglu L."/>
            <person name="Berman B.P."/>
            <person name="Bettencourt B.R."/>
            <person name="Celniker S.E."/>
            <person name="de Grey A.D."/>
            <person name="Drysdale R.A."/>
            <person name="Harris N.L."/>
            <person name="Richter J."/>
            <person name="Russo S."/>
            <person name="Schroeder A.J."/>
            <person name="Shu S.Q."/>
            <person name="Stapleton M."/>
            <person name="Yamada C."/>
            <person name="Ashburner M."/>
            <person name="Gelbart W.M."/>
            <person name="Rubin G.M."/>
            <person name="Lewis S.E."/>
        </authorList>
    </citation>
    <scope>GENOME REANNOTATION</scope>
    <source>
        <strain evidence="7">Berkeley</strain>
    </source>
</reference>
<dbReference type="InterPro" id="IPR056677">
    <property type="entry name" value="DUF7775"/>
</dbReference>
<protein>
    <submittedName>
        <fullName evidence="5">AT26438p</fullName>
    </submittedName>
</protein>
<evidence type="ECO:0000256" key="2">
    <source>
        <dbReference type="SAM" id="Phobius"/>
    </source>
</evidence>
<evidence type="ECO:0000313" key="4">
    <source>
        <dbReference type="EMBL" id="AAF52301.2"/>
    </source>
</evidence>
<dbReference type="BioGRID-ORCS" id="33820">
    <property type="hits" value="0 hits in 1 CRISPR screen"/>
</dbReference>
<reference evidence="4 7" key="7">
    <citation type="journal article" date="2005" name="PLoS Comput. Biol.">
        <title>Combined evidence annotation of transposable elements in genome sequences.</title>
        <authorList>
            <person name="Quesneville H."/>
            <person name="Bergman C.M."/>
            <person name="Andrieu O."/>
            <person name="Autard D."/>
            <person name="Nouaud D."/>
            <person name="Ashburner M."/>
            <person name="Anxolabehere D."/>
        </authorList>
    </citation>
    <scope>NUCLEOTIDE SEQUENCE [LARGE SCALE GENOMIC DNA]</scope>
    <source>
        <strain evidence="7">Berkeley</strain>
    </source>
</reference>
<dbReference type="InParanoid" id="Q8T3P5"/>
<dbReference type="PaxDb" id="7227-FBpp0078784"/>
<dbReference type="Pfam" id="PF24985">
    <property type="entry name" value="DUF7775"/>
    <property type="match status" value="1"/>
</dbReference>
<dbReference type="OMA" id="GTMYLMH"/>
<evidence type="ECO:0000259" key="3">
    <source>
        <dbReference type="Pfam" id="PF24985"/>
    </source>
</evidence>
<keyword evidence="2" id="KW-0812">Transmembrane</keyword>
<dbReference type="UCSC" id="CG14000-RA">
    <property type="organism name" value="d. melanogaster"/>
</dbReference>
<dbReference type="AlphaFoldDB" id="Q8T3P5"/>
<evidence type="ECO:0000313" key="7">
    <source>
        <dbReference type="Proteomes" id="UP000000803"/>
    </source>
</evidence>
<keyword evidence="7" id="KW-1185">Reference proteome</keyword>
<feature type="compositionally biased region" description="Basic and acidic residues" evidence="1">
    <location>
        <begin position="355"/>
        <end position="367"/>
    </location>
</feature>
<dbReference type="KEGG" id="dme:Dmel_CG14000"/>
<reference evidence="4" key="11">
    <citation type="journal article" date="2015" name="G3 (Bethesda)">
        <title>Gene Model Annotations for Drosophila melanogaster: Impact of High-Throughput Data.</title>
        <authorList>
            <consortium name="FlyBase Consortium"/>
            <person name="Matthews B.B."/>
            <person name="Dos Santos G."/>
            <person name="Crosby M.A."/>
            <person name="Emmert D.B."/>
            <person name="St Pierre S.E."/>
            <person name="Gramates L.S."/>
            <person name="Zhou P."/>
            <person name="Schroeder A.J."/>
            <person name="Falls K."/>
            <person name="Strelets V."/>
            <person name="Russo S.M."/>
            <person name="Gelbart W.M."/>
            <person name="null"/>
        </authorList>
    </citation>
    <scope>NUCLEOTIDE SEQUENCE</scope>
</reference>
<organism evidence="5">
    <name type="scientific">Drosophila melanogaster</name>
    <name type="common">Fruit fly</name>
    <dbReference type="NCBI Taxonomy" id="7227"/>
    <lineage>
        <taxon>Eukaryota</taxon>
        <taxon>Metazoa</taxon>
        <taxon>Ecdysozoa</taxon>
        <taxon>Arthropoda</taxon>
        <taxon>Hexapoda</taxon>
        <taxon>Insecta</taxon>
        <taxon>Pterygota</taxon>
        <taxon>Neoptera</taxon>
        <taxon>Endopterygota</taxon>
        <taxon>Diptera</taxon>
        <taxon>Brachycera</taxon>
        <taxon>Muscomorpha</taxon>
        <taxon>Ephydroidea</taxon>
        <taxon>Drosophilidae</taxon>
        <taxon>Drosophila</taxon>
        <taxon>Sophophora</taxon>
    </lineage>
</organism>
<dbReference type="AGR" id="FB:FBgn0031749"/>
<dbReference type="STRING" id="7227.FBpp0078784"/>
<dbReference type="VEuPathDB" id="VectorBase:FBgn0031749"/>
<reference evidence="7" key="4">
    <citation type="journal article" date="2002" name="Genome Biol.">
        <title>The transposable elements of the Drosophila melanogaster euchromatin: a genomics perspective.</title>
        <authorList>
            <person name="Kaminker J.S."/>
            <person name="Bergman C.M."/>
            <person name="Kronmiller B."/>
            <person name="Carlson J."/>
            <person name="Svirskas R."/>
            <person name="Patel S."/>
            <person name="Frise E."/>
            <person name="Wheeler D.A."/>
            <person name="Lewis S.E."/>
            <person name="Rubin G.M."/>
            <person name="Ashburner M."/>
            <person name="Celniker S.E."/>
        </authorList>
    </citation>
    <scope>NUCLEOTIDE SEQUENCE [LARGE SCALE GENOMIC DNA]</scope>
    <source>
        <strain evidence="7">Berkeley</strain>
    </source>
</reference>
<reference evidence="4 7" key="5">
    <citation type="journal article" date="2002" name="Genome Biol.">
        <title>Heterochromatic sequences in a Drosophila whole-genome shotgun assembly.</title>
        <authorList>
            <person name="Hoskins R.A."/>
            <person name="Smith C.D."/>
            <person name="Carlson J.W."/>
            <person name="Carvalho A.B."/>
            <person name="Halpern A."/>
            <person name="Kaminker J.S."/>
            <person name="Kennedy C."/>
            <person name="Mungall C.J."/>
            <person name="Sullivan B.A."/>
            <person name="Sutton G.G."/>
            <person name="Yasuhara J.C."/>
            <person name="Wakimoto B.T."/>
            <person name="Myers E.W."/>
            <person name="Celniker S.E."/>
            <person name="Rubin G.M."/>
            <person name="Karpen G.H."/>
        </authorList>
    </citation>
    <scope>NUCLEOTIDE SEQUENCE [LARGE SCALE GENOMIC DNA]</scope>
    <source>
        <strain evidence="7">Berkeley</strain>
    </source>
</reference>
<sequence>MNQVWVFFKLIEVLLGSVCMFFHIRGSSYWPERTPHVILYCATFSSFTALAALGAFRLLLARSTVLSSQLLLTLSAVLSHYFCGVLIMRTAMLDPHLAFINSTIEYLEHPHFAHCKQQSIAALVTGTMYLMHMFHVFDLLMRMEPGDWKRQATGRKYFEGTESGSTGLFVLSKPVDDFLCKCCRCYYKLANSQILYFRPNAEVEQPHFIVRMWQFIGDARKKFFSLHQIESDESFLSTPTITTSESDITPVDTEYSVYMEEQANKMRRSASAWRGSSDSSSLWAKIEDRSTVSLVSTRSSENSEATMKPIQMDRKLARRSSMWADTEKREKSEILLVEQGSSYSRLRTLSNAELVHKPSDAGEKEQQVPDAANPNITNEEATNSHIEFSLKPGTEKTS</sequence>
<reference evidence="5" key="6">
    <citation type="submission" date="2002-04" db="EMBL/GenBank/DDBJ databases">
        <authorList>
            <person name="Stapleton M."/>
            <person name="Brokstein P."/>
            <person name="Hong L."/>
            <person name="Agbayani A."/>
            <person name="Carlson J."/>
            <person name="Champe M."/>
            <person name="Chavez C."/>
            <person name="Dorsett V."/>
            <person name="Dresnek D."/>
            <person name="Farfan D."/>
            <person name="Frise E."/>
            <person name="George R."/>
            <person name="Gonzalez M."/>
            <person name="Guarin H."/>
            <person name="Kronmiller B."/>
            <person name="Li P."/>
            <person name="Liao G."/>
            <person name="Miranda A."/>
            <person name="Mungall C.J."/>
            <person name="Nunoo J."/>
            <person name="Pacleb J."/>
            <person name="Paragas V."/>
            <person name="Park S."/>
            <person name="Patel S."/>
            <person name="Phouanenavong S."/>
            <person name="Wan K."/>
            <person name="Yu C."/>
            <person name="Lewis S.E."/>
            <person name="Rubin G.M."/>
            <person name="Celniker S."/>
        </authorList>
    </citation>
    <scope>NUCLEOTIDE SEQUENCE</scope>
</reference>
<reference evidence="4 7" key="10">
    <citation type="journal article" date="2007" name="Science">
        <title>Sequence finishing and mapping of Drosophila melanogaster heterochromatin.</title>
        <authorList>
            <person name="Hoskins R.A."/>
            <person name="Carlson J.W."/>
            <person name="Kennedy C."/>
            <person name="Acevedo D."/>
            <person name="Evans-Holm M."/>
            <person name="Frise E."/>
            <person name="Wan K.H."/>
            <person name="Park S."/>
            <person name="Mendez-Lago M."/>
            <person name="Rossi F."/>
            <person name="Villasante A."/>
            <person name="Dimitri P."/>
            <person name="Karpen G.H."/>
            <person name="Celniker S.E."/>
        </authorList>
    </citation>
    <scope>NUCLEOTIDE SEQUENCE [LARGE SCALE GENOMIC DNA]</scope>
    <source>
        <strain evidence="7">Berkeley</strain>
    </source>
</reference>
<name>Q8T3P5_DROME</name>
<dbReference type="DNASU" id="33820"/>
<reference evidence="4" key="14">
    <citation type="submission" date="2022-11" db="EMBL/GenBank/DDBJ databases">
        <title>Drosophila melanogaster release 4 sequence.</title>
        <authorList>
            <consortium name="Berkeley Drosophila Genome Project"/>
            <person name="Celniker S."/>
            <person name="Carlson J."/>
            <person name="Wan K."/>
            <person name="Pfeiffer B."/>
            <person name="Frise E."/>
            <person name="George R."/>
            <person name="Hoskins R."/>
            <person name="Stapleton M."/>
            <person name="Pacleb J."/>
            <person name="Park S."/>
            <person name="Svirskas R."/>
            <person name="Smith E."/>
            <person name="Yu C."/>
            <person name="Rubin G."/>
        </authorList>
    </citation>
    <scope>NUCLEOTIDE SEQUENCE</scope>
</reference>
<evidence type="ECO:0000256" key="1">
    <source>
        <dbReference type="SAM" id="MobiDB-lite"/>
    </source>
</evidence>
<keyword evidence="2" id="KW-0472">Membrane</keyword>
<dbReference type="RefSeq" id="NP_608969.1">
    <property type="nucleotide sequence ID" value="NM_135125.2"/>
</dbReference>
<proteinExistence type="evidence at transcript level"/>
<feature type="domain" description="DUF7775" evidence="3">
    <location>
        <begin position="2"/>
        <end position="141"/>
    </location>
</feature>
<dbReference type="PANTHER" id="PTHR41152:SF8">
    <property type="entry name" value="AT26438P-RELATED"/>
    <property type="match status" value="1"/>
</dbReference>
<keyword evidence="2" id="KW-1133">Transmembrane helix</keyword>
<dbReference type="OrthoDB" id="7789408at2759"/>
<feature type="compositionally biased region" description="Polar residues" evidence="1">
    <location>
        <begin position="374"/>
        <end position="386"/>
    </location>
</feature>
<evidence type="ECO:0000313" key="5">
    <source>
        <dbReference type="EMBL" id="AAM11016.1"/>
    </source>
</evidence>
<dbReference type="EMBL" id="AY094663">
    <property type="protein sequence ID" value="AAM11016.1"/>
    <property type="molecule type" value="mRNA"/>
</dbReference>